<feature type="transmembrane region" description="Helical" evidence="1">
    <location>
        <begin position="188"/>
        <end position="208"/>
    </location>
</feature>
<name>A0A9P4NPF7_9PEZI</name>
<keyword evidence="1" id="KW-0472">Membrane</keyword>
<keyword evidence="1" id="KW-1133">Transmembrane helix</keyword>
<evidence type="ECO:0000256" key="1">
    <source>
        <dbReference type="SAM" id="Phobius"/>
    </source>
</evidence>
<sequence>MASQTKDSTIEPDQPSIQNNVFRAEIYNASRARENDIFNPPPAYPSNIHTIHSSSTRQDNRMCPNARTCWPGITLEAFSPFNCHGDTPKLMRRLCMSGVLAIRTGISILGIFYNAYGHGIGGFIVSIILTVIGFFFVAWCLKEIGNLTGQRKVLGHLFGRWHYDIFLLFNLVVHIALLNGVFFRMPGAAYSSLWIVMWLAMFGAAWIATWPPENDGSVVQTVLVVHR</sequence>
<dbReference type="EMBL" id="MU007052">
    <property type="protein sequence ID" value="KAF2428906.1"/>
    <property type="molecule type" value="Genomic_DNA"/>
</dbReference>
<proteinExistence type="predicted"/>
<dbReference type="Proteomes" id="UP000800235">
    <property type="component" value="Unassembled WGS sequence"/>
</dbReference>
<dbReference type="OrthoDB" id="3750908at2759"/>
<protein>
    <submittedName>
        <fullName evidence="2">Uncharacterized protein</fullName>
    </submittedName>
</protein>
<dbReference type="AlphaFoldDB" id="A0A9P4NPF7"/>
<organism evidence="2 3">
    <name type="scientific">Tothia fuscella</name>
    <dbReference type="NCBI Taxonomy" id="1048955"/>
    <lineage>
        <taxon>Eukaryota</taxon>
        <taxon>Fungi</taxon>
        <taxon>Dikarya</taxon>
        <taxon>Ascomycota</taxon>
        <taxon>Pezizomycotina</taxon>
        <taxon>Dothideomycetes</taxon>
        <taxon>Pleosporomycetidae</taxon>
        <taxon>Venturiales</taxon>
        <taxon>Cylindrosympodiaceae</taxon>
        <taxon>Tothia</taxon>
    </lineage>
</organism>
<feature type="transmembrane region" description="Helical" evidence="1">
    <location>
        <begin position="119"/>
        <end position="141"/>
    </location>
</feature>
<evidence type="ECO:0000313" key="2">
    <source>
        <dbReference type="EMBL" id="KAF2428906.1"/>
    </source>
</evidence>
<feature type="transmembrane region" description="Helical" evidence="1">
    <location>
        <begin position="161"/>
        <end position="182"/>
    </location>
</feature>
<gene>
    <name evidence="2" type="ORF">EJ08DRAFT_315286</name>
</gene>
<reference evidence="2" key="1">
    <citation type="journal article" date="2020" name="Stud. Mycol.">
        <title>101 Dothideomycetes genomes: a test case for predicting lifestyles and emergence of pathogens.</title>
        <authorList>
            <person name="Haridas S."/>
            <person name="Albert R."/>
            <person name="Binder M."/>
            <person name="Bloem J."/>
            <person name="Labutti K."/>
            <person name="Salamov A."/>
            <person name="Andreopoulos B."/>
            <person name="Baker S."/>
            <person name="Barry K."/>
            <person name="Bills G."/>
            <person name="Bluhm B."/>
            <person name="Cannon C."/>
            <person name="Castanera R."/>
            <person name="Culley D."/>
            <person name="Daum C."/>
            <person name="Ezra D."/>
            <person name="Gonzalez J."/>
            <person name="Henrissat B."/>
            <person name="Kuo A."/>
            <person name="Liang C."/>
            <person name="Lipzen A."/>
            <person name="Lutzoni F."/>
            <person name="Magnuson J."/>
            <person name="Mondo S."/>
            <person name="Nolan M."/>
            <person name="Ohm R."/>
            <person name="Pangilinan J."/>
            <person name="Park H.-J."/>
            <person name="Ramirez L."/>
            <person name="Alfaro M."/>
            <person name="Sun H."/>
            <person name="Tritt A."/>
            <person name="Yoshinaga Y."/>
            <person name="Zwiers L.-H."/>
            <person name="Turgeon B."/>
            <person name="Goodwin S."/>
            <person name="Spatafora J."/>
            <person name="Crous P."/>
            <person name="Grigoriev I."/>
        </authorList>
    </citation>
    <scope>NUCLEOTIDE SEQUENCE</scope>
    <source>
        <strain evidence="2">CBS 130266</strain>
    </source>
</reference>
<keyword evidence="1" id="KW-0812">Transmembrane</keyword>
<keyword evidence="3" id="KW-1185">Reference proteome</keyword>
<accession>A0A9P4NPF7</accession>
<evidence type="ECO:0000313" key="3">
    <source>
        <dbReference type="Proteomes" id="UP000800235"/>
    </source>
</evidence>
<comment type="caution">
    <text evidence="2">The sequence shown here is derived from an EMBL/GenBank/DDBJ whole genome shotgun (WGS) entry which is preliminary data.</text>
</comment>